<gene>
    <name evidence="6" type="ORF">B1812_14055</name>
</gene>
<feature type="transmembrane region" description="Helical" evidence="5">
    <location>
        <begin position="36"/>
        <end position="54"/>
    </location>
</feature>
<keyword evidence="6" id="KW-0378">Hydrolase</keyword>
<dbReference type="PANTHER" id="PTHR30249">
    <property type="entry name" value="PUTATIVE SEROTONIN TRANSPORTER"/>
    <property type="match status" value="1"/>
</dbReference>
<dbReference type="InterPro" id="IPR007300">
    <property type="entry name" value="CidB/LrgB"/>
</dbReference>
<dbReference type="GO" id="GO:0016787">
    <property type="term" value="F:hydrolase activity"/>
    <property type="evidence" value="ECO:0007669"/>
    <property type="project" value="UniProtKB-KW"/>
</dbReference>
<accession>A0A1W6N1G4</accession>
<proteinExistence type="predicted"/>
<name>A0A1W6N1G4_9HYPH</name>
<comment type="subcellular location">
    <subcellularLocation>
        <location evidence="1">Membrane</location>
        <topology evidence="1">Multi-pass membrane protein</topology>
    </subcellularLocation>
</comment>
<reference evidence="6 7" key="1">
    <citation type="submission" date="2017-02" db="EMBL/GenBank/DDBJ databases">
        <authorList>
            <person name="Peterson S.W."/>
        </authorList>
    </citation>
    <scope>NUCLEOTIDE SEQUENCE [LARGE SCALE GENOMIC DNA]</scope>
    <source>
        <strain evidence="6 7">S285</strain>
    </source>
</reference>
<dbReference type="PANTHER" id="PTHR30249:SF16">
    <property type="entry name" value="INNER MEMBRANE PROTEIN"/>
    <property type="match status" value="1"/>
</dbReference>
<dbReference type="EMBL" id="CP019948">
    <property type="protein sequence ID" value="ARN83657.1"/>
    <property type="molecule type" value="Genomic_DNA"/>
</dbReference>
<keyword evidence="7" id="KW-1185">Reference proteome</keyword>
<feature type="transmembrane region" description="Helical" evidence="5">
    <location>
        <begin position="6"/>
        <end position="24"/>
    </location>
</feature>
<evidence type="ECO:0000256" key="3">
    <source>
        <dbReference type="ARBA" id="ARBA00022989"/>
    </source>
</evidence>
<keyword evidence="2 5" id="KW-0812">Transmembrane</keyword>
<sequence>MALFHNAIAQAVFWSLLTIGFYLAVKRLYRLWPRLWLTPIAAAPAPLAIAMLSLHSSYHDYIRGTGWLVSLLGPATVAFAAPIYRQRELIRRRWPVLVAGVLAGSVTALVTSWQLASLLDLDATTRLSLLPRSTSTPFALAVAKDIGALPDLTTVFVIVTGLSGAFIGEAILSRLPIQSALARGSALGMSAHGIGTAKAHELGSEEGSIAGLVMVFAGVCNVIAAPTLVNFLR</sequence>
<evidence type="ECO:0000256" key="4">
    <source>
        <dbReference type="ARBA" id="ARBA00023136"/>
    </source>
</evidence>
<dbReference type="OrthoDB" id="9811701at2"/>
<feature type="transmembrane region" description="Helical" evidence="5">
    <location>
        <begin position="96"/>
        <end position="116"/>
    </location>
</feature>
<dbReference type="Proteomes" id="UP000193978">
    <property type="component" value="Chromosome"/>
</dbReference>
<keyword evidence="3 5" id="KW-1133">Transmembrane helix</keyword>
<feature type="transmembrane region" description="Helical" evidence="5">
    <location>
        <begin position="66"/>
        <end position="84"/>
    </location>
</feature>
<keyword evidence="4 5" id="KW-0472">Membrane</keyword>
<dbReference type="STRING" id="655015.B1812_14055"/>
<evidence type="ECO:0000313" key="7">
    <source>
        <dbReference type="Proteomes" id="UP000193978"/>
    </source>
</evidence>
<feature type="transmembrane region" description="Helical" evidence="5">
    <location>
        <begin position="209"/>
        <end position="232"/>
    </location>
</feature>
<evidence type="ECO:0000256" key="2">
    <source>
        <dbReference type="ARBA" id="ARBA00022692"/>
    </source>
</evidence>
<dbReference type="GO" id="GO:0016020">
    <property type="term" value="C:membrane"/>
    <property type="evidence" value="ECO:0007669"/>
    <property type="project" value="UniProtKB-SubCell"/>
</dbReference>
<organism evidence="6 7">
    <name type="scientific">Methylocystis bryophila</name>
    <dbReference type="NCBI Taxonomy" id="655015"/>
    <lineage>
        <taxon>Bacteria</taxon>
        <taxon>Pseudomonadati</taxon>
        <taxon>Pseudomonadota</taxon>
        <taxon>Alphaproteobacteria</taxon>
        <taxon>Hyphomicrobiales</taxon>
        <taxon>Methylocystaceae</taxon>
        <taxon>Methylocystis</taxon>
    </lineage>
</organism>
<evidence type="ECO:0000313" key="6">
    <source>
        <dbReference type="EMBL" id="ARN83657.1"/>
    </source>
</evidence>
<evidence type="ECO:0000256" key="1">
    <source>
        <dbReference type="ARBA" id="ARBA00004141"/>
    </source>
</evidence>
<protein>
    <submittedName>
        <fullName evidence="6">Murein hydrolase effector protein LrgB</fullName>
    </submittedName>
</protein>
<dbReference type="KEGG" id="mbry:B1812_14055"/>
<dbReference type="AlphaFoldDB" id="A0A1W6N1G4"/>
<evidence type="ECO:0000256" key="5">
    <source>
        <dbReference type="SAM" id="Phobius"/>
    </source>
</evidence>
<dbReference type="Pfam" id="PF04172">
    <property type="entry name" value="LrgB"/>
    <property type="match status" value="1"/>
</dbReference>